<dbReference type="EMBL" id="NBNE01001358">
    <property type="protein sequence ID" value="OWZ14347.1"/>
    <property type="molecule type" value="Genomic_DNA"/>
</dbReference>
<evidence type="ECO:0008006" key="5">
    <source>
        <dbReference type="Google" id="ProtNLM"/>
    </source>
</evidence>
<dbReference type="Proteomes" id="UP000198211">
    <property type="component" value="Unassembled WGS sequence"/>
</dbReference>
<proteinExistence type="predicted"/>
<protein>
    <recommendedName>
        <fullName evidence="5">BED-type domain-containing protein</fullName>
    </recommendedName>
</protein>
<feature type="coiled-coil region" evidence="1">
    <location>
        <begin position="149"/>
        <end position="192"/>
    </location>
</feature>
<keyword evidence="4" id="KW-1185">Reference proteome</keyword>
<organism evidence="3 4">
    <name type="scientific">Phytophthora megakarya</name>
    <dbReference type="NCBI Taxonomy" id="4795"/>
    <lineage>
        <taxon>Eukaryota</taxon>
        <taxon>Sar</taxon>
        <taxon>Stramenopiles</taxon>
        <taxon>Oomycota</taxon>
        <taxon>Peronosporomycetes</taxon>
        <taxon>Peronosporales</taxon>
        <taxon>Peronosporaceae</taxon>
        <taxon>Phytophthora</taxon>
    </lineage>
</organism>
<comment type="caution">
    <text evidence="3">The sequence shown here is derived from an EMBL/GenBank/DDBJ whole genome shotgun (WGS) entry which is preliminary data.</text>
</comment>
<gene>
    <name evidence="3" type="ORF">PHMEG_00012185</name>
</gene>
<dbReference type="AlphaFoldDB" id="A0A225WBH1"/>
<feature type="region of interest" description="Disordered" evidence="2">
    <location>
        <begin position="96"/>
        <end position="122"/>
    </location>
</feature>
<accession>A0A225WBH1</accession>
<evidence type="ECO:0000256" key="2">
    <source>
        <dbReference type="SAM" id="MobiDB-lite"/>
    </source>
</evidence>
<reference evidence="4" key="1">
    <citation type="submission" date="2017-03" db="EMBL/GenBank/DDBJ databases">
        <title>Phytopthora megakarya and P. palmivora, two closely related causual agents of cacao black pod achieved similar genome size and gene model numbers by different mechanisms.</title>
        <authorList>
            <person name="Ali S."/>
            <person name="Shao J."/>
            <person name="Larry D.J."/>
            <person name="Kronmiller B."/>
            <person name="Shen D."/>
            <person name="Strem M.D."/>
            <person name="Melnick R.L."/>
            <person name="Guiltinan M.J."/>
            <person name="Tyler B.M."/>
            <person name="Meinhardt L.W."/>
            <person name="Bailey B.A."/>
        </authorList>
    </citation>
    <scope>NUCLEOTIDE SEQUENCE [LARGE SCALE GENOMIC DNA]</scope>
    <source>
        <strain evidence="4">zdho120</strain>
    </source>
</reference>
<keyword evidence="1" id="KW-0175">Coiled coil</keyword>
<evidence type="ECO:0000313" key="3">
    <source>
        <dbReference type="EMBL" id="OWZ14347.1"/>
    </source>
</evidence>
<name>A0A225WBH1_9STRA</name>
<sequence length="242" mass="27461">MVKPLNQEWTLFGDRYRVAGAKGEKVDCKACQRQVTAAVNRLQSHMRICPARSSVIPKSSNPVEKSEAEVSEAIPTTSELIDQAIEAGPLAAERVTAKDASSVENNAPEAHKRRKTTNTRNQPSDIWLNAIEEDPTAPSLSTATALFHKRRLQIEEKRLKLEIKRDQREERRDRLNLELLEIQVRKEKLLVEKEEYHVRVVLALSRKELRDQGVSEDEIDRILPVLSSHASYNDHPTVSTTD</sequence>
<dbReference type="OrthoDB" id="116195at2759"/>
<evidence type="ECO:0000256" key="1">
    <source>
        <dbReference type="SAM" id="Coils"/>
    </source>
</evidence>
<evidence type="ECO:0000313" key="4">
    <source>
        <dbReference type="Proteomes" id="UP000198211"/>
    </source>
</evidence>